<evidence type="ECO:0000313" key="3">
    <source>
        <dbReference type="EMBL" id="KKS83286.1"/>
    </source>
</evidence>
<dbReference type="PANTHER" id="PTHR34512">
    <property type="entry name" value="CELL SURFACE PROTEIN"/>
    <property type="match status" value="1"/>
</dbReference>
<keyword evidence="3" id="KW-0547">Nucleotide-binding</keyword>
<evidence type="ECO:0000259" key="2">
    <source>
        <dbReference type="Pfam" id="PF13360"/>
    </source>
</evidence>
<dbReference type="SUPFAM" id="SSF50998">
    <property type="entry name" value="Quinoprotein alcohol dehydrogenase-like"/>
    <property type="match status" value="1"/>
</dbReference>
<dbReference type="GO" id="GO:0004386">
    <property type="term" value="F:helicase activity"/>
    <property type="evidence" value="ECO:0007669"/>
    <property type="project" value="UniProtKB-KW"/>
</dbReference>
<feature type="domain" description="Pyrrolo-quinoline quinone repeat" evidence="2">
    <location>
        <begin position="101"/>
        <end position="243"/>
    </location>
</feature>
<keyword evidence="3" id="KW-0067">ATP-binding</keyword>
<dbReference type="AlphaFoldDB" id="A0A0G1EJT6"/>
<dbReference type="Pfam" id="PF13360">
    <property type="entry name" value="PQQ_2"/>
    <property type="match status" value="1"/>
</dbReference>
<feature type="chain" id="PRO_5002536748" evidence="1">
    <location>
        <begin position="34"/>
        <end position="340"/>
    </location>
</feature>
<feature type="signal peptide" evidence="1">
    <location>
        <begin position="1"/>
        <end position="33"/>
    </location>
</feature>
<reference evidence="3 4" key="1">
    <citation type="journal article" date="2015" name="Nature">
        <title>rRNA introns, odd ribosomes, and small enigmatic genomes across a large radiation of phyla.</title>
        <authorList>
            <person name="Brown C.T."/>
            <person name="Hug L.A."/>
            <person name="Thomas B.C."/>
            <person name="Sharon I."/>
            <person name="Castelle C.J."/>
            <person name="Singh A."/>
            <person name="Wilkins M.J."/>
            <person name="Williams K.H."/>
            <person name="Banfield J.F."/>
        </authorList>
    </citation>
    <scope>NUCLEOTIDE SEQUENCE [LARGE SCALE GENOMIC DNA]</scope>
</reference>
<dbReference type="SMART" id="SM00564">
    <property type="entry name" value="PQQ"/>
    <property type="match status" value="4"/>
</dbReference>
<protein>
    <submittedName>
        <fullName evidence="3">Nucleic acid binding, OB-fold, tRNA/helicase-type</fullName>
    </submittedName>
</protein>
<comment type="caution">
    <text evidence="3">The sequence shown here is derived from an EMBL/GenBank/DDBJ whole genome shotgun (WGS) entry which is preliminary data.</text>
</comment>
<sequence length="340" mass="36433">MNKTAEYNFMPVGKKVLFFSILFCILPVAPVSADWSQDAGNAQHTGYTAEEPVPPWTFRWSWNGPDANGGTGNHLYDAPKEARTVMGSGKIYVPAGAHGLYGLNSQSGAQVWNVTVTSFNAAPAYDASTQAVFAGGADGKVYKINANTGAVIQSITVGSPVNKAVLLSGSYVFAVTDNGQLYKLSTANLTPAWAAPYVSNSTVATPPAYSQSKNVIVFAADDLFVHAVNGADGTRKWRVKPSPNTPGGTSQVTAAGTYTGNQFDLGWPVIAEQHGIVFVRMQLTHQAHFEGPNGGRFASTNAENRSWLQQNPQWKNLFALNLDDGTEKFVQLVSWGRNLP</sequence>
<name>A0A0G1EJT6_9BACT</name>
<accession>A0A0G1EJT6</accession>
<evidence type="ECO:0000313" key="4">
    <source>
        <dbReference type="Proteomes" id="UP000034543"/>
    </source>
</evidence>
<dbReference type="Gene3D" id="2.130.10.10">
    <property type="entry name" value="YVTN repeat-like/Quinoprotein amine dehydrogenase"/>
    <property type="match status" value="1"/>
</dbReference>
<dbReference type="STRING" id="1618436.UV59_C0044G0009"/>
<keyword evidence="3" id="KW-0378">Hydrolase</keyword>
<gene>
    <name evidence="3" type="ORF">UV59_C0044G0009</name>
</gene>
<dbReference type="PATRIC" id="fig|1618436.3.peg.1498"/>
<dbReference type="InterPro" id="IPR015943">
    <property type="entry name" value="WD40/YVTN_repeat-like_dom_sf"/>
</dbReference>
<dbReference type="InterPro" id="IPR002372">
    <property type="entry name" value="PQQ_rpt_dom"/>
</dbReference>
<dbReference type="Proteomes" id="UP000034543">
    <property type="component" value="Unassembled WGS sequence"/>
</dbReference>
<evidence type="ECO:0000256" key="1">
    <source>
        <dbReference type="SAM" id="SignalP"/>
    </source>
</evidence>
<keyword evidence="1" id="KW-0732">Signal</keyword>
<proteinExistence type="predicted"/>
<keyword evidence="3" id="KW-0347">Helicase</keyword>
<dbReference type="InterPro" id="IPR018391">
    <property type="entry name" value="PQQ_b-propeller_rpt"/>
</dbReference>
<dbReference type="InterPro" id="IPR011047">
    <property type="entry name" value="Quinoprotein_ADH-like_sf"/>
</dbReference>
<dbReference type="EMBL" id="LCFB01000044">
    <property type="protein sequence ID" value="KKS83286.1"/>
    <property type="molecule type" value="Genomic_DNA"/>
</dbReference>
<organism evidence="3 4">
    <name type="scientific">Candidatus Gottesmanbacteria bacterium GW2011_GWA1_43_11</name>
    <dbReference type="NCBI Taxonomy" id="1618436"/>
    <lineage>
        <taxon>Bacteria</taxon>
        <taxon>Candidatus Gottesmaniibacteriota</taxon>
    </lineage>
</organism>
<dbReference type="PANTHER" id="PTHR34512:SF30">
    <property type="entry name" value="OUTER MEMBRANE PROTEIN ASSEMBLY FACTOR BAMB"/>
    <property type="match status" value="1"/>
</dbReference>